<name>A0A081NSW1_9BACL</name>
<dbReference type="InterPro" id="IPR001610">
    <property type="entry name" value="PAC"/>
</dbReference>
<keyword evidence="6" id="KW-0418">Kinase</keyword>
<evidence type="ECO:0000256" key="6">
    <source>
        <dbReference type="ARBA" id="ARBA00022777"/>
    </source>
</evidence>
<keyword evidence="5" id="KW-0547">Nucleotide-binding</keyword>
<dbReference type="RefSeq" id="WP_036694212.1">
    <property type="nucleotide sequence ID" value="NZ_FYEP01000008.1"/>
</dbReference>
<evidence type="ECO:0000256" key="5">
    <source>
        <dbReference type="ARBA" id="ARBA00022741"/>
    </source>
</evidence>
<dbReference type="NCBIfam" id="TIGR00229">
    <property type="entry name" value="sensory_box"/>
    <property type="match status" value="3"/>
</dbReference>
<reference evidence="12 13" key="1">
    <citation type="submission" date="2014-06" db="EMBL/GenBank/DDBJ databases">
        <title>Draft genome sequence of Paenibacillus sp. MSt1.</title>
        <authorList>
            <person name="Aw Y.K."/>
            <person name="Ong K.S."/>
            <person name="Gan H.M."/>
            <person name="Lee S.M."/>
        </authorList>
    </citation>
    <scope>NUCLEOTIDE SEQUENCE [LARGE SCALE GENOMIC DNA]</scope>
    <source>
        <strain evidence="12 13">MSt1</strain>
    </source>
</reference>
<keyword evidence="13" id="KW-1185">Reference proteome</keyword>
<evidence type="ECO:0000259" key="9">
    <source>
        <dbReference type="PROSITE" id="PS50109"/>
    </source>
</evidence>
<dbReference type="PANTHER" id="PTHR43065">
    <property type="entry name" value="SENSOR HISTIDINE KINASE"/>
    <property type="match status" value="1"/>
</dbReference>
<dbReference type="Pfam" id="PF00512">
    <property type="entry name" value="HisKA"/>
    <property type="match status" value="1"/>
</dbReference>
<evidence type="ECO:0000256" key="2">
    <source>
        <dbReference type="ARBA" id="ARBA00012438"/>
    </source>
</evidence>
<comment type="catalytic activity">
    <reaction evidence="1">
        <text>ATP + protein L-histidine = ADP + protein N-phospho-L-histidine.</text>
        <dbReference type="EC" id="2.7.13.3"/>
    </reaction>
</comment>
<evidence type="ECO:0000313" key="12">
    <source>
        <dbReference type="EMBL" id="KEQ21534.1"/>
    </source>
</evidence>
<dbReference type="InterPro" id="IPR000014">
    <property type="entry name" value="PAS"/>
</dbReference>
<dbReference type="InterPro" id="IPR003594">
    <property type="entry name" value="HATPase_dom"/>
</dbReference>
<feature type="domain" description="PAC" evidence="11">
    <location>
        <begin position="193"/>
        <end position="248"/>
    </location>
</feature>
<dbReference type="AlphaFoldDB" id="A0A081NSW1"/>
<feature type="domain" description="PAC" evidence="11">
    <location>
        <begin position="322"/>
        <end position="374"/>
    </location>
</feature>
<protein>
    <recommendedName>
        <fullName evidence="2">histidine kinase</fullName>
        <ecNumber evidence="2">2.7.13.3</ecNumber>
    </recommendedName>
</protein>
<dbReference type="Pfam" id="PF02518">
    <property type="entry name" value="HATPase_c"/>
    <property type="match status" value="1"/>
</dbReference>
<dbReference type="eggNOG" id="COG4191">
    <property type="taxonomic scope" value="Bacteria"/>
</dbReference>
<dbReference type="SMART" id="SM00086">
    <property type="entry name" value="PAC"/>
    <property type="match status" value="4"/>
</dbReference>
<evidence type="ECO:0000256" key="3">
    <source>
        <dbReference type="ARBA" id="ARBA00022553"/>
    </source>
</evidence>
<dbReference type="SMART" id="SM00388">
    <property type="entry name" value="HisKA"/>
    <property type="match status" value="1"/>
</dbReference>
<dbReference type="InterPro" id="IPR004358">
    <property type="entry name" value="Sig_transdc_His_kin-like_C"/>
</dbReference>
<dbReference type="PROSITE" id="PS50112">
    <property type="entry name" value="PAS"/>
    <property type="match status" value="3"/>
</dbReference>
<dbReference type="PRINTS" id="PR00344">
    <property type="entry name" value="BCTRLSENSOR"/>
</dbReference>
<gene>
    <name evidence="12" type="ORF">ET33_03610</name>
</gene>
<dbReference type="Proteomes" id="UP000028123">
    <property type="component" value="Unassembled WGS sequence"/>
</dbReference>
<feature type="domain" description="Histidine kinase" evidence="9">
    <location>
        <begin position="511"/>
        <end position="716"/>
    </location>
</feature>
<dbReference type="SUPFAM" id="SSF47384">
    <property type="entry name" value="Homodimeric domain of signal transducing histidine kinase"/>
    <property type="match status" value="1"/>
</dbReference>
<dbReference type="InterPro" id="IPR036890">
    <property type="entry name" value="HATPase_C_sf"/>
</dbReference>
<dbReference type="SUPFAM" id="SSF55874">
    <property type="entry name" value="ATPase domain of HSP90 chaperone/DNA topoisomerase II/histidine kinase"/>
    <property type="match status" value="1"/>
</dbReference>
<evidence type="ECO:0000259" key="11">
    <source>
        <dbReference type="PROSITE" id="PS50113"/>
    </source>
</evidence>
<feature type="domain" description="PAS" evidence="10">
    <location>
        <begin position="388"/>
        <end position="444"/>
    </location>
</feature>
<feature type="domain" description="PAS" evidence="10">
    <location>
        <begin position="3"/>
        <end position="59"/>
    </location>
</feature>
<dbReference type="InterPro" id="IPR003661">
    <property type="entry name" value="HisK_dim/P_dom"/>
</dbReference>
<evidence type="ECO:0000313" key="13">
    <source>
        <dbReference type="Proteomes" id="UP000028123"/>
    </source>
</evidence>
<dbReference type="Pfam" id="PF08447">
    <property type="entry name" value="PAS_3"/>
    <property type="match status" value="2"/>
</dbReference>
<organism evidence="12 13">
    <name type="scientific">Paenibacillus tyrfis</name>
    <dbReference type="NCBI Taxonomy" id="1501230"/>
    <lineage>
        <taxon>Bacteria</taxon>
        <taxon>Bacillati</taxon>
        <taxon>Bacillota</taxon>
        <taxon>Bacilli</taxon>
        <taxon>Bacillales</taxon>
        <taxon>Paenibacillaceae</taxon>
        <taxon>Paenibacillus</taxon>
    </lineage>
</organism>
<dbReference type="GO" id="GO:0000155">
    <property type="term" value="F:phosphorelay sensor kinase activity"/>
    <property type="evidence" value="ECO:0007669"/>
    <property type="project" value="InterPro"/>
</dbReference>
<dbReference type="Pfam" id="PF13426">
    <property type="entry name" value="PAS_9"/>
    <property type="match status" value="2"/>
</dbReference>
<dbReference type="InterPro" id="IPR005467">
    <property type="entry name" value="His_kinase_dom"/>
</dbReference>
<dbReference type="EC" id="2.7.13.3" evidence="2"/>
<dbReference type="SMART" id="SM00091">
    <property type="entry name" value="PAS"/>
    <property type="match status" value="4"/>
</dbReference>
<keyword evidence="8" id="KW-0902">Two-component regulatory system</keyword>
<dbReference type="InterPro" id="IPR036097">
    <property type="entry name" value="HisK_dim/P_sf"/>
</dbReference>
<dbReference type="CDD" id="cd00082">
    <property type="entry name" value="HisKA"/>
    <property type="match status" value="1"/>
</dbReference>
<dbReference type="GO" id="GO:0005524">
    <property type="term" value="F:ATP binding"/>
    <property type="evidence" value="ECO:0007669"/>
    <property type="project" value="UniProtKB-KW"/>
</dbReference>
<keyword evidence="3" id="KW-0597">Phosphoprotein</keyword>
<dbReference type="EMBL" id="JNVM01000100">
    <property type="protein sequence ID" value="KEQ21534.1"/>
    <property type="molecule type" value="Genomic_DNA"/>
</dbReference>
<dbReference type="InterPro" id="IPR000700">
    <property type="entry name" value="PAS-assoc_C"/>
</dbReference>
<evidence type="ECO:0000256" key="8">
    <source>
        <dbReference type="ARBA" id="ARBA00023012"/>
    </source>
</evidence>
<dbReference type="SUPFAM" id="SSF55785">
    <property type="entry name" value="PYP-like sensor domain (PAS domain)"/>
    <property type="match status" value="4"/>
</dbReference>
<proteinExistence type="predicted"/>
<dbReference type="Gene3D" id="3.30.450.20">
    <property type="entry name" value="PAS domain"/>
    <property type="match status" value="4"/>
</dbReference>
<dbReference type="PROSITE" id="PS50113">
    <property type="entry name" value="PAC"/>
    <property type="match status" value="3"/>
</dbReference>
<feature type="domain" description="PAS" evidence="10">
    <location>
        <begin position="163"/>
        <end position="188"/>
    </location>
</feature>
<dbReference type="PROSITE" id="PS50109">
    <property type="entry name" value="HIS_KIN"/>
    <property type="match status" value="1"/>
</dbReference>
<evidence type="ECO:0000256" key="1">
    <source>
        <dbReference type="ARBA" id="ARBA00000085"/>
    </source>
</evidence>
<dbReference type="InterPro" id="IPR035965">
    <property type="entry name" value="PAS-like_dom_sf"/>
</dbReference>
<evidence type="ECO:0000259" key="10">
    <source>
        <dbReference type="PROSITE" id="PS50112"/>
    </source>
</evidence>
<dbReference type="SMART" id="SM00387">
    <property type="entry name" value="HATPase_c"/>
    <property type="match status" value="1"/>
</dbReference>
<dbReference type="Gene3D" id="3.30.565.10">
    <property type="entry name" value="Histidine kinase-like ATPase, C-terminal domain"/>
    <property type="match status" value="1"/>
</dbReference>
<dbReference type="Gene3D" id="1.10.287.130">
    <property type="match status" value="1"/>
</dbReference>
<keyword evidence="7" id="KW-0067">ATP-binding</keyword>
<evidence type="ECO:0000256" key="4">
    <source>
        <dbReference type="ARBA" id="ARBA00022679"/>
    </source>
</evidence>
<dbReference type="InterPro" id="IPR013655">
    <property type="entry name" value="PAS_fold_3"/>
</dbReference>
<comment type="caution">
    <text evidence="12">The sequence shown here is derived from an EMBL/GenBank/DDBJ whole genome shotgun (WGS) entry which is preliminary data.</text>
</comment>
<sequence>MEQDSLIKYCFTYAPGGIALISTEGYFIKVNPAFGRLLGYAEDELANRQEKQFTYPNDRGVQEAAAPLLEPGTASRIAVVKRYLRKDGGTVRVKLDVILIRDQDGSHAGFCAYASEWLEAEEPKMLQAAELYEMVSEHSRDVISYGIDGVLQFVSPASLKHQLGFEPEELIGKHASEFIHPDDLESLEGQTFRDSDSFICRIRHKQGYYVWFEVSVKRVVDPEGPQVKEIYIGRDVTERERAQAALRHSEQNLEQSQRIARLGSFEWDALTGKMLWSGELRRILRTDLHADVACEELMARIHPNDREATRQSMRGALAGREIQVECRIVLGDGTVKFIRIQSVTTLTSKGRPLRISGTIQDITGQKLMLQMLEESVDRYTSLKKYNLDAIVSLNKSGIITSANPAAETITGYSALELIGMPFADLLASEEEEAQPQLHKIMHEGALSGMEMQIVRKSGQPAYLLATPAPIYVNRKQVGCYVIAKDITEQKRKDELLLKSEKLTIAGQLAAGVAHEIRNPLTALKGFVQLMGRSEHSYSQYLPIMKEELERIEVIISELLMLAKPQAVQMKIADLAVLVQEVVMLTSAQAMLLNIEIRFFPAGDPLPIRCDPNQIKQVFVNFLKNAFESMPRGGTIDVSMEAVEQGIALVRIADQGCGISQEQLRQIGEPFYSTKEAGTGLGLLVSHKIIEHHKGRIHIASEVGIGTTIQVTLPIHR</sequence>
<accession>A0A081NSW1</accession>
<evidence type="ECO:0000256" key="7">
    <source>
        <dbReference type="ARBA" id="ARBA00022840"/>
    </source>
</evidence>
<dbReference type="OrthoDB" id="9815750at2"/>
<dbReference type="PANTHER" id="PTHR43065:SF34">
    <property type="entry name" value="SPORULATION KINASE A"/>
    <property type="match status" value="1"/>
</dbReference>
<feature type="domain" description="PAC" evidence="11">
    <location>
        <begin position="447"/>
        <end position="498"/>
    </location>
</feature>
<keyword evidence="4" id="KW-0808">Transferase</keyword>
<dbReference type="CDD" id="cd00130">
    <property type="entry name" value="PAS"/>
    <property type="match status" value="3"/>
</dbReference>
<dbReference type="Gene3D" id="2.10.70.100">
    <property type="match status" value="1"/>
</dbReference>